<dbReference type="AlphaFoldDB" id="A0A3B0Y9W9"/>
<reference evidence="1" key="1">
    <citation type="submission" date="2018-06" db="EMBL/GenBank/DDBJ databases">
        <authorList>
            <person name="Zhirakovskaya E."/>
        </authorList>
    </citation>
    <scope>NUCLEOTIDE SEQUENCE</scope>
</reference>
<proteinExistence type="predicted"/>
<sequence length="136" mass="15907">MTKRIESREGFLEWHEFLLASLERRWRYYEGGVPDLAHRLKLVDLFIKWLSGYDFGEPRFIEALEHNAHCALDSQTLHKMNICYSNALPIARPSMGNIANMRSYLLCQDLIDRFATRFGGTRLLFDYFAWRKGGGS</sequence>
<accession>A0A3B0Y9W9</accession>
<gene>
    <name evidence="1" type="ORF">MNBD_GAMMA14-1284</name>
</gene>
<protein>
    <submittedName>
        <fullName evidence="1">Uncharacterized protein</fullName>
    </submittedName>
</protein>
<organism evidence="1">
    <name type="scientific">hydrothermal vent metagenome</name>
    <dbReference type="NCBI Taxonomy" id="652676"/>
    <lineage>
        <taxon>unclassified sequences</taxon>
        <taxon>metagenomes</taxon>
        <taxon>ecological metagenomes</taxon>
    </lineage>
</organism>
<name>A0A3B0Y9W9_9ZZZZ</name>
<evidence type="ECO:0000313" key="1">
    <source>
        <dbReference type="EMBL" id="VAW77598.1"/>
    </source>
</evidence>
<dbReference type="EMBL" id="UOFM01000228">
    <property type="protein sequence ID" value="VAW77598.1"/>
    <property type="molecule type" value="Genomic_DNA"/>
</dbReference>